<evidence type="ECO:0000256" key="6">
    <source>
        <dbReference type="HAMAP-Rule" id="MF_01110"/>
    </source>
</evidence>
<dbReference type="InterPro" id="IPR010136">
    <property type="entry name" value="AGPR_type-2"/>
</dbReference>
<evidence type="ECO:0000313" key="10">
    <source>
        <dbReference type="Proteomes" id="UP000641137"/>
    </source>
</evidence>
<dbReference type="SUPFAM" id="SSF51735">
    <property type="entry name" value="NAD(P)-binding Rossmann-fold domains"/>
    <property type="match status" value="1"/>
</dbReference>
<dbReference type="InterPro" id="IPR036291">
    <property type="entry name" value="NAD(P)-bd_dom_sf"/>
</dbReference>
<dbReference type="GO" id="GO:0003942">
    <property type="term" value="F:N-acetyl-gamma-glutamyl-phosphate reductase activity"/>
    <property type="evidence" value="ECO:0007669"/>
    <property type="project" value="UniProtKB-UniRule"/>
</dbReference>
<reference evidence="9" key="1">
    <citation type="journal article" date="2014" name="Int. J. Syst. Evol. Microbiol.">
        <title>Complete genome sequence of Corynebacterium casei LMG S-19264T (=DSM 44701T), isolated from a smear-ripened cheese.</title>
        <authorList>
            <consortium name="US DOE Joint Genome Institute (JGI-PGF)"/>
            <person name="Walter F."/>
            <person name="Albersmeier A."/>
            <person name="Kalinowski J."/>
            <person name="Ruckert C."/>
        </authorList>
    </citation>
    <scope>NUCLEOTIDE SEQUENCE</scope>
    <source>
        <strain evidence="9">KCTC 42097</strain>
    </source>
</reference>
<keyword evidence="2 6" id="KW-0055">Arginine biosynthesis</keyword>
<comment type="pathway">
    <text evidence="6">Amino-acid biosynthesis; L-arginine biosynthesis; N(2)-acetyl-L-ornithine from L-glutamate: step 3/4.</text>
</comment>
<dbReference type="SUPFAM" id="SSF55347">
    <property type="entry name" value="Glyceraldehyde-3-phosphate dehydrogenase-like, C-terminal domain"/>
    <property type="match status" value="1"/>
</dbReference>
<keyword evidence="5 6" id="KW-0560">Oxidoreductase</keyword>
<dbReference type="InterPro" id="IPR023013">
    <property type="entry name" value="AGPR_AS"/>
</dbReference>
<proteinExistence type="inferred from homology"/>
<evidence type="ECO:0000259" key="8">
    <source>
        <dbReference type="SMART" id="SM00859"/>
    </source>
</evidence>
<dbReference type="PANTHER" id="PTHR32338:SF10">
    <property type="entry name" value="N-ACETYL-GAMMA-GLUTAMYL-PHOSPHATE REDUCTASE, CHLOROPLASTIC-RELATED"/>
    <property type="match status" value="1"/>
</dbReference>
<dbReference type="NCBIfam" id="TIGR01851">
    <property type="entry name" value="argC_other"/>
    <property type="match status" value="1"/>
</dbReference>
<dbReference type="Pfam" id="PF22698">
    <property type="entry name" value="Semialdhyde_dhC_1"/>
    <property type="match status" value="1"/>
</dbReference>
<evidence type="ECO:0000256" key="4">
    <source>
        <dbReference type="ARBA" id="ARBA00022857"/>
    </source>
</evidence>
<dbReference type="UniPathway" id="UPA00068">
    <property type="reaction ID" value="UER00108"/>
</dbReference>
<dbReference type="GO" id="GO:0005737">
    <property type="term" value="C:cytoplasm"/>
    <property type="evidence" value="ECO:0007669"/>
    <property type="project" value="UniProtKB-SubCell"/>
</dbReference>
<dbReference type="GO" id="GO:0006526">
    <property type="term" value="P:L-arginine biosynthetic process"/>
    <property type="evidence" value="ECO:0007669"/>
    <property type="project" value="UniProtKB-UniRule"/>
</dbReference>
<evidence type="ECO:0000256" key="7">
    <source>
        <dbReference type="PROSITE-ProRule" id="PRU10010"/>
    </source>
</evidence>
<dbReference type="CDD" id="cd23935">
    <property type="entry name" value="AGPR_2_C"/>
    <property type="match status" value="1"/>
</dbReference>
<dbReference type="InterPro" id="IPR050085">
    <property type="entry name" value="AGPR"/>
</dbReference>
<dbReference type="Pfam" id="PF01118">
    <property type="entry name" value="Semialdhyde_dh"/>
    <property type="match status" value="1"/>
</dbReference>
<dbReference type="PANTHER" id="PTHR32338">
    <property type="entry name" value="N-ACETYL-GAMMA-GLUTAMYL-PHOSPHATE REDUCTASE, CHLOROPLASTIC-RELATED-RELATED"/>
    <property type="match status" value="1"/>
</dbReference>
<accession>A0A8J3DSW5</accession>
<sequence>MPLEIAQLPQYDLLTVQRNIGQDMSAKIFIDGEHGTTGLQIRTRLAARDDIEVLSIPHAERHNRAMREDLLNSADVAILCLPDDASREAVGMLSGNSRTKVIDTSTAYRINADWVYGFAEMERSQAGRIADARYVSNPGCYPTGAIALLRPLVLADILNADYPVSVNAVSGYTGGGKQMIAQMEDTTREDAISAPHFLYGLTLKHKHVPEMRQHGLLAKDPIFAPSVGRFDQGMLVQVPLHLDALSGRPSLAKVHEALTAHYAGQDIVEVVPLETSSTLARVDPTELRNSNRLKIYVFGTEGTGLVNLVASLDNLGKGASGAAVQNMDLMIGRTKG</sequence>
<dbReference type="InterPro" id="IPR000534">
    <property type="entry name" value="Semialdehyde_DH_NAD-bd"/>
</dbReference>
<dbReference type="HAMAP" id="MF_01110">
    <property type="entry name" value="ArgC_type2"/>
    <property type="match status" value="1"/>
</dbReference>
<dbReference type="PROSITE" id="PS01224">
    <property type="entry name" value="ARGC"/>
    <property type="match status" value="1"/>
</dbReference>
<dbReference type="InterPro" id="IPR058924">
    <property type="entry name" value="AGPR_dimerisation_dom"/>
</dbReference>
<protein>
    <recommendedName>
        <fullName evidence="6">N-acetyl-gamma-glutamyl-phosphate reductase</fullName>
        <shortName evidence="6">AGPR</shortName>
        <ecNumber evidence="6">1.2.1.38</ecNumber>
    </recommendedName>
    <alternativeName>
        <fullName evidence="6">N-acetyl-glutamate semialdehyde dehydrogenase</fullName>
        <shortName evidence="6">NAGSA dehydrogenase</shortName>
    </alternativeName>
</protein>
<evidence type="ECO:0000256" key="1">
    <source>
        <dbReference type="ARBA" id="ARBA00022490"/>
    </source>
</evidence>
<keyword evidence="4 6" id="KW-0521">NADP</keyword>
<dbReference type="Proteomes" id="UP000641137">
    <property type="component" value="Unassembled WGS sequence"/>
</dbReference>
<comment type="catalytic activity">
    <reaction evidence="6">
        <text>N-acetyl-L-glutamate 5-semialdehyde + phosphate + NADP(+) = N-acetyl-L-glutamyl 5-phosphate + NADPH + H(+)</text>
        <dbReference type="Rhea" id="RHEA:21588"/>
        <dbReference type="ChEBI" id="CHEBI:15378"/>
        <dbReference type="ChEBI" id="CHEBI:29123"/>
        <dbReference type="ChEBI" id="CHEBI:43474"/>
        <dbReference type="ChEBI" id="CHEBI:57783"/>
        <dbReference type="ChEBI" id="CHEBI:57936"/>
        <dbReference type="ChEBI" id="CHEBI:58349"/>
        <dbReference type="EC" id="1.2.1.38"/>
    </reaction>
</comment>
<feature type="active site" evidence="6 7">
    <location>
        <position position="140"/>
    </location>
</feature>
<comment type="function">
    <text evidence="6">Catalyzes the NADPH-dependent reduction of N-acetyl-5-glutamyl phosphate to yield N-acetyl-L-glutamate 5-semialdehyde.</text>
</comment>
<keyword evidence="1 6" id="KW-0963">Cytoplasm</keyword>
<dbReference type="SMART" id="SM00859">
    <property type="entry name" value="Semialdhyde_dh"/>
    <property type="match status" value="1"/>
</dbReference>
<dbReference type="Gene3D" id="3.40.50.720">
    <property type="entry name" value="NAD(P)-binding Rossmann-like Domain"/>
    <property type="match status" value="1"/>
</dbReference>
<organism evidence="9 10">
    <name type="scientific">Limoniibacter endophyticus</name>
    <dbReference type="NCBI Taxonomy" id="1565040"/>
    <lineage>
        <taxon>Bacteria</taxon>
        <taxon>Pseudomonadati</taxon>
        <taxon>Pseudomonadota</taxon>
        <taxon>Alphaproteobacteria</taxon>
        <taxon>Hyphomicrobiales</taxon>
        <taxon>Bartonellaceae</taxon>
        <taxon>Limoniibacter</taxon>
    </lineage>
</organism>
<keyword evidence="3 6" id="KW-0028">Amino-acid biosynthesis</keyword>
<evidence type="ECO:0000313" key="9">
    <source>
        <dbReference type="EMBL" id="GHC79126.1"/>
    </source>
</evidence>
<dbReference type="Gene3D" id="3.30.360.10">
    <property type="entry name" value="Dihydrodipicolinate Reductase, domain 2"/>
    <property type="match status" value="1"/>
</dbReference>
<evidence type="ECO:0000256" key="2">
    <source>
        <dbReference type="ARBA" id="ARBA00022571"/>
    </source>
</evidence>
<evidence type="ECO:0000256" key="3">
    <source>
        <dbReference type="ARBA" id="ARBA00022605"/>
    </source>
</evidence>
<name>A0A8J3DSW5_9HYPH</name>
<dbReference type="EMBL" id="BMZO01000011">
    <property type="protein sequence ID" value="GHC79126.1"/>
    <property type="molecule type" value="Genomic_DNA"/>
</dbReference>
<dbReference type="GO" id="GO:0051287">
    <property type="term" value="F:NAD binding"/>
    <property type="evidence" value="ECO:0007669"/>
    <property type="project" value="InterPro"/>
</dbReference>
<evidence type="ECO:0000256" key="5">
    <source>
        <dbReference type="ARBA" id="ARBA00023002"/>
    </source>
</evidence>
<reference evidence="9" key="2">
    <citation type="submission" date="2020-09" db="EMBL/GenBank/DDBJ databases">
        <authorList>
            <person name="Sun Q."/>
            <person name="Kim S."/>
        </authorList>
    </citation>
    <scope>NUCLEOTIDE SEQUENCE</scope>
    <source>
        <strain evidence="9">KCTC 42097</strain>
    </source>
</reference>
<comment type="caution">
    <text evidence="9">The sequence shown here is derived from an EMBL/GenBank/DDBJ whole genome shotgun (WGS) entry which is preliminary data.</text>
</comment>
<dbReference type="AlphaFoldDB" id="A0A8J3DSW5"/>
<dbReference type="EC" id="1.2.1.38" evidence="6"/>
<dbReference type="CDD" id="cd17896">
    <property type="entry name" value="AGPR_2_N"/>
    <property type="match status" value="1"/>
</dbReference>
<comment type="subcellular location">
    <subcellularLocation>
        <location evidence="6">Cytoplasm</location>
    </subcellularLocation>
</comment>
<comment type="similarity">
    <text evidence="6">Belongs to the NAGSA dehydrogenase family. Type 2 subfamily.</text>
</comment>
<gene>
    <name evidence="6 9" type="primary">argC</name>
    <name evidence="9" type="ORF">GCM10010136_31420</name>
</gene>
<keyword evidence="10" id="KW-1185">Reference proteome</keyword>
<feature type="domain" description="Semialdehyde dehydrogenase NAD-binding" evidence="8">
    <location>
        <begin position="27"/>
        <end position="129"/>
    </location>
</feature>